<reference evidence="2" key="1">
    <citation type="submission" date="2023-10" db="EMBL/GenBank/DDBJ databases">
        <title>Genome assembly of Pristionchus species.</title>
        <authorList>
            <person name="Yoshida K."/>
            <person name="Sommer R.J."/>
        </authorList>
    </citation>
    <scope>NUCLEOTIDE SEQUENCE</scope>
    <source>
        <strain evidence="2">RS5133</strain>
    </source>
</reference>
<protein>
    <submittedName>
        <fullName evidence="2">Uncharacterized protein</fullName>
    </submittedName>
</protein>
<dbReference type="InterPro" id="IPR051740">
    <property type="entry name" value="DRBM-containing_protein"/>
</dbReference>
<organism evidence="2 3">
    <name type="scientific">Pristionchus fissidentatus</name>
    <dbReference type="NCBI Taxonomy" id="1538716"/>
    <lineage>
        <taxon>Eukaryota</taxon>
        <taxon>Metazoa</taxon>
        <taxon>Ecdysozoa</taxon>
        <taxon>Nematoda</taxon>
        <taxon>Chromadorea</taxon>
        <taxon>Rhabditida</taxon>
        <taxon>Rhabditina</taxon>
        <taxon>Diplogasteromorpha</taxon>
        <taxon>Diplogasteroidea</taxon>
        <taxon>Neodiplogasteridae</taxon>
        <taxon>Pristionchus</taxon>
    </lineage>
</organism>
<proteinExistence type="predicted"/>
<dbReference type="GO" id="GO:0035418">
    <property type="term" value="P:protein localization to synapse"/>
    <property type="evidence" value="ECO:0007669"/>
    <property type="project" value="TreeGrafter"/>
</dbReference>
<evidence type="ECO:0000313" key="3">
    <source>
        <dbReference type="Proteomes" id="UP001432322"/>
    </source>
</evidence>
<dbReference type="PANTHER" id="PTHR46054:SF3">
    <property type="entry name" value="MATERNAL EFFECT PROTEIN STAUFEN"/>
    <property type="match status" value="1"/>
</dbReference>
<dbReference type="Proteomes" id="UP001432322">
    <property type="component" value="Unassembled WGS sequence"/>
</dbReference>
<accession>A0AAV5X3Q8</accession>
<feature type="compositionally biased region" description="Low complexity" evidence="1">
    <location>
        <begin position="213"/>
        <end position="228"/>
    </location>
</feature>
<keyword evidence="3" id="KW-1185">Reference proteome</keyword>
<dbReference type="GO" id="GO:0003729">
    <property type="term" value="F:mRNA binding"/>
    <property type="evidence" value="ECO:0007669"/>
    <property type="project" value="TreeGrafter"/>
</dbReference>
<dbReference type="GO" id="GO:0007281">
    <property type="term" value="P:germ cell development"/>
    <property type="evidence" value="ECO:0007669"/>
    <property type="project" value="TreeGrafter"/>
</dbReference>
<dbReference type="PANTHER" id="PTHR46054">
    <property type="entry name" value="MATERNAL EFFECT PROTEIN STAUFEN"/>
    <property type="match status" value="1"/>
</dbReference>
<feature type="region of interest" description="Disordered" evidence="1">
    <location>
        <begin position="330"/>
        <end position="367"/>
    </location>
</feature>
<dbReference type="AlphaFoldDB" id="A0AAV5X3Q8"/>
<gene>
    <name evidence="2" type="ORF">PFISCL1PPCAC_29217</name>
</gene>
<dbReference type="GO" id="GO:0098964">
    <property type="term" value="P:anterograde dendritic transport of messenger ribonucleoprotein complex"/>
    <property type="evidence" value="ECO:0007669"/>
    <property type="project" value="TreeGrafter"/>
</dbReference>
<comment type="caution">
    <text evidence="2">The sequence shown here is derived from an EMBL/GenBank/DDBJ whole genome shotgun (WGS) entry which is preliminary data.</text>
</comment>
<dbReference type="GO" id="GO:0008298">
    <property type="term" value="P:intracellular mRNA localization"/>
    <property type="evidence" value="ECO:0007669"/>
    <property type="project" value="TreeGrafter"/>
</dbReference>
<feature type="region of interest" description="Disordered" evidence="1">
    <location>
        <begin position="123"/>
        <end position="153"/>
    </location>
</feature>
<name>A0AAV5X3Q8_9BILA</name>
<feature type="compositionally biased region" description="Low complexity" evidence="1">
    <location>
        <begin position="123"/>
        <end position="152"/>
    </location>
</feature>
<dbReference type="Gene3D" id="3.30.160.20">
    <property type="match status" value="1"/>
</dbReference>
<feature type="region of interest" description="Disordered" evidence="1">
    <location>
        <begin position="213"/>
        <end position="283"/>
    </location>
</feature>
<dbReference type="GO" id="GO:0010494">
    <property type="term" value="C:cytoplasmic stress granule"/>
    <property type="evidence" value="ECO:0007669"/>
    <property type="project" value="TreeGrafter"/>
</dbReference>
<dbReference type="GO" id="GO:0005886">
    <property type="term" value="C:plasma membrane"/>
    <property type="evidence" value="ECO:0007669"/>
    <property type="project" value="TreeGrafter"/>
</dbReference>
<sequence>KEPRRRVTFNAQVAACTAPDHVSYPMTEVAPLKVDDLGCAGKARRRGREGRVRSLTDAQKLELGRAALAWVDGTEKPEEDNVFRIETVMAPPEKTTAKTRLEKLGSAFGFNAHYTIFPQGESANAISPSSSPAPSSSSSSASSMAVTSSRDSPMTSGAAYFVIVNIPLSKAIMGEGHGATMDDAHEAAAADALGKIAADPAYVPAAAAAVAHMKLQQQRPEQPMQQPMTSPPIGGPAHPRSLQQRPPPQQQQPNPYYGYGGMLTGGAPQQHMPPRPSHPLPSLQDHSYQFGRNMTMYNPQPPQQQHFAAPAAGTAAAATASDYYGQYDGPLGYGSSGMGRGGAPPPNHQRPNNHNSQNSRYQYSNGV</sequence>
<dbReference type="GO" id="GO:0032839">
    <property type="term" value="C:dendrite cytoplasm"/>
    <property type="evidence" value="ECO:0007669"/>
    <property type="project" value="GOC"/>
</dbReference>
<feature type="compositionally biased region" description="Low complexity" evidence="1">
    <location>
        <begin position="349"/>
        <end position="360"/>
    </location>
</feature>
<feature type="compositionally biased region" description="Gly residues" evidence="1">
    <location>
        <begin position="331"/>
        <end position="342"/>
    </location>
</feature>
<evidence type="ECO:0000313" key="2">
    <source>
        <dbReference type="EMBL" id="GMT37920.1"/>
    </source>
</evidence>
<dbReference type="GO" id="GO:0003725">
    <property type="term" value="F:double-stranded RNA binding"/>
    <property type="evidence" value="ECO:0007669"/>
    <property type="project" value="TreeGrafter"/>
</dbReference>
<dbReference type="EMBL" id="BTSY01000343">
    <property type="protein sequence ID" value="GMT37920.1"/>
    <property type="molecule type" value="Genomic_DNA"/>
</dbReference>
<dbReference type="GO" id="GO:0043025">
    <property type="term" value="C:neuronal cell body"/>
    <property type="evidence" value="ECO:0007669"/>
    <property type="project" value="TreeGrafter"/>
</dbReference>
<feature type="non-terminal residue" evidence="2">
    <location>
        <position position="1"/>
    </location>
</feature>
<evidence type="ECO:0000256" key="1">
    <source>
        <dbReference type="SAM" id="MobiDB-lite"/>
    </source>
</evidence>